<evidence type="ECO:0000313" key="4">
    <source>
        <dbReference type="Proteomes" id="UP001139411"/>
    </source>
</evidence>
<proteinExistence type="predicted"/>
<dbReference type="AlphaFoldDB" id="A0A9X1QI92"/>
<dbReference type="EMBL" id="JAKFFV010000021">
    <property type="protein sequence ID" value="MCF2501516.1"/>
    <property type="molecule type" value="Genomic_DNA"/>
</dbReference>
<feature type="domain" description="Glycosyl transferase family 1" evidence="1">
    <location>
        <begin position="217"/>
        <end position="388"/>
    </location>
</feature>
<comment type="caution">
    <text evidence="3">The sequence shown here is derived from an EMBL/GenBank/DDBJ whole genome shotgun (WGS) entry which is preliminary data.</text>
</comment>
<dbReference type="PANTHER" id="PTHR45947">
    <property type="entry name" value="SULFOQUINOVOSYL TRANSFERASE SQD2"/>
    <property type="match status" value="1"/>
</dbReference>
<dbReference type="SUPFAM" id="SSF53756">
    <property type="entry name" value="UDP-Glycosyltransferase/glycogen phosphorylase"/>
    <property type="match status" value="1"/>
</dbReference>
<dbReference type="Gene3D" id="3.40.50.2000">
    <property type="entry name" value="Glycogen Phosphorylase B"/>
    <property type="match status" value="2"/>
</dbReference>
<dbReference type="RefSeq" id="WP_235179662.1">
    <property type="nucleotide sequence ID" value="NZ_JAKFFV010000021.1"/>
</dbReference>
<dbReference type="PANTHER" id="PTHR45947:SF3">
    <property type="entry name" value="SULFOQUINOVOSYL TRANSFERASE SQD2"/>
    <property type="match status" value="1"/>
</dbReference>
<sequence>MRILIYGINYAPELTGIGKYTGEMASWLADKKHNVSVITAVPYYPEWDIHDNYKNTFWNKETIKGVEVYRCPLYVPKKITSLTRIIHEFSFLISSLPIWLKLLFAKKYDIVICVSPPFHLGFMALIYSKLKNSKLVIHVQDLQIDAAKELGMIRNPWLLKVMFQLESFLLKSCSAISTISPGMQRKILLKGFPSSKIMLFANWVDEKVVHPVSKENSLRKQFGIELDDKVILYSGNLGEKQGLELIIETASLYKNRSDIKFLIVGSGGGKLKLETMVAELNVTNVSFLPLQPIEQLSALLATADLHLVLQKKSASDLVMPSKLTGILAAGGCAIVTAFPNTSLYDTVKRNNLGILIEPESVAALKNGIDLALTSDLTIYRTNARRYAEDVLTKDKILQSFENKLIHLIQTSHVLSQVQTERA</sequence>
<name>A0A9X1QI92_9BACT</name>
<dbReference type="NCBIfam" id="NF007640">
    <property type="entry name" value="PRK10307.1"/>
    <property type="match status" value="1"/>
</dbReference>
<evidence type="ECO:0000259" key="1">
    <source>
        <dbReference type="Pfam" id="PF00534"/>
    </source>
</evidence>
<organism evidence="3 4">
    <name type="scientific">Dyadobacter chenhuakuii</name>
    <dbReference type="NCBI Taxonomy" id="2909339"/>
    <lineage>
        <taxon>Bacteria</taxon>
        <taxon>Pseudomonadati</taxon>
        <taxon>Bacteroidota</taxon>
        <taxon>Cytophagia</taxon>
        <taxon>Cytophagales</taxon>
        <taxon>Spirosomataceae</taxon>
        <taxon>Dyadobacter</taxon>
    </lineage>
</organism>
<dbReference type="Pfam" id="PF13579">
    <property type="entry name" value="Glyco_trans_4_4"/>
    <property type="match status" value="1"/>
</dbReference>
<protein>
    <submittedName>
        <fullName evidence="3">WcaI family glycosyltransferase</fullName>
    </submittedName>
</protein>
<dbReference type="Pfam" id="PF00534">
    <property type="entry name" value="Glycos_transf_1"/>
    <property type="match status" value="1"/>
</dbReference>
<accession>A0A9X1QI92</accession>
<dbReference type="GO" id="GO:0016758">
    <property type="term" value="F:hexosyltransferase activity"/>
    <property type="evidence" value="ECO:0007669"/>
    <property type="project" value="TreeGrafter"/>
</dbReference>
<feature type="domain" description="Glycosyltransferase subfamily 4-like N-terminal" evidence="2">
    <location>
        <begin position="15"/>
        <end position="203"/>
    </location>
</feature>
<evidence type="ECO:0000259" key="2">
    <source>
        <dbReference type="Pfam" id="PF13579"/>
    </source>
</evidence>
<dbReference type="InterPro" id="IPR001296">
    <property type="entry name" value="Glyco_trans_1"/>
</dbReference>
<dbReference type="Proteomes" id="UP001139411">
    <property type="component" value="Unassembled WGS sequence"/>
</dbReference>
<dbReference type="InterPro" id="IPR028098">
    <property type="entry name" value="Glyco_trans_4-like_N"/>
</dbReference>
<gene>
    <name evidence="3" type="ORF">L0661_24580</name>
</gene>
<dbReference type="InterPro" id="IPR050194">
    <property type="entry name" value="Glycosyltransferase_grp1"/>
</dbReference>
<dbReference type="CDD" id="cd03794">
    <property type="entry name" value="GT4_WbuB-like"/>
    <property type="match status" value="1"/>
</dbReference>
<reference evidence="3" key="1">
    <citation type="submission" date="2022-01" db="EMBL/GenBank/DDBJ databases">
        <title>Novel species in genus Dyadobacter.</title>
        <authorList>
            <person name="Ma C."/>
        </authorList>
    </citation>
    <scope>NUCLEOTIDE SEQUENCE</scope>
    <source>
        <strain evidence="3">CY357</strain>
    </source>
</reference>
<evidence type="ECO:0000313" key="3">
    <source>
        <dbReference type="EMBL" id="MCF2501516.1"/>
    </source>
</evidence>